<evidence type="ECO:0000313" key="7">
    <source>
        <dbReference type="Proteomes" id="UP000004123"/>
    </source>
</evidence>
<dbReference type="SUPFAM" id="SSF52151">
    <property type="entry name" value="FabD/lysophospholipase-like"/>
    <property type="match status" value="1"/>
</dbReference>
<comment type="caution">
    <text evidence="6">The sequence shown here is derived from an EMBL/GenBank/DDBJ whole genome shotgun (WGS) entry which is preliminary data.</text>
</comment>
<reference evidence="6 7" key="1">
    <citation type="submission" date="2011-04" db="EMBL/GenBank/DDBJ databases">
        <authorList>
            <person name="Muzny D."/>
            <person name="Qin X."/>
            <person name="Deng J."/>
            <person name="Jiang H."/>
            <person name="Liu Y."/>
            <person name="Qu J."/>
            <person name="Song X.-Z."/>
            <person name="Zhang L."/>
            <person name="Thornton R."/>
            <person name="Coyle M."/>
            <person name="Francisco L."/>
            <person name="Jackson L."/>
            <person name="Javaid M."/>
            <person name="Korchina V."/>
            <person name="Kovar C."/>
            <person name="Mata R."/>
            <person name="Mathew T."/>
            <person name="Ngo R."/>
            <person name="Nguyen L."/>
            <person name="Nguyen N."/>
            <person name="Okwuonu G."/>
            <person name="Ongeri F."/>
            <person name="Pham C."/>
            <person name="Simmons D."/>
            <person name="Wilczek-Boney K."/>
            <person name="Hale W."/>
            <person name="Jakkamsetti A."/>
            <person name="Pham P."/>
            <person name="Ruth R."/>
            <person name="San Lucas F."/>
            <person name="Warren J."/>
            <person name="Zhang J."/>
            <person name="Zhao Z."/>
            <person name="Zhou C."/>
            <person name="Zhu D."/>
            <person name="Lee S."/>
            <person name="Bess C."/>
            <person name="Blankenburg K."/>
            <person name="Forbes L."/>
            <person name="Fu Q."/>
            <person name="Gubbala S."/>
            <person name="Hirani K."/>
            <person name="Jayaseelan J.C."/>
            <person name="Lara F."/>
            <person name="Munidasa M."/>
            <person name="Palculict T."/>
            <person name="Patil S."/>
            <person name="Pu L.-L."/>
            <person name="Saada N."/>
            <person name="Tang L."/>
            <person name="Weissenberger G."/>
            <person name="Zhu Y."/>
            <person name="Hemphill L."/>
            <person name="Shang Y."/>
            <person name="Youmans B."/>
            <person name="Ayvaz T."/>
            <person name="Ross M."/>
            <person name="Santibanez J."/>
            <person name="Aqrawi P."/>
            <person name="Gross S."/>
            <person name="Joshi V."/>
            <person name="Fowler G."/>
            <person name="Nazareth L."/>
            <person name="Reid J."/>
            <person name="Worley K."/>
            <person name="Petrosino J."/>
            <person name="Highlander S."/>
            <person name="Gibbs R."/>
        </authorList>
    </citation>
    <scope>NUCLEOTIDE SEQUENCE [LARGE SCALE GENOMIC DNA]</scope>
    <source>
        <strain evidence="6 7">ATCC 700821</strain>
    </source>
</reference>
<feature type="active site" description="Proton acceptor" evidence="4">
    <location>
        <position position="175"/>
    </location>
</feature>
<feature type="short sequence motif" description="GXGXXG" evidence="4">
    <location>
        <begin position="21"/>
        <end position="26"/>
    </location>
</feature>
<protein>
    <submittedName>
        <fullName evidence="6">Serine protease</fullName>
        <ecNumber evidence="6">3.4.21.-</ecNumber>
    </submittedName>
</protein>
<evidence type="ECO:0000259" key="5">
    <source>
        <dbReference type="PROSITE" id="PS51635"/>
    </source>
</evidence>
<dbReference type="PANTHER" id="PTHR14226:SF25">
    <property type="entry name" value="PHOSPHOESTERASE"/>
    <property type="match status" value="1"/>
</dbReference>
<evidence type="ECO:0000256" key="2">
    <source>
        <dbReference type="ARBA" id="ARBA00022963"/>
    </source>
</evidence>
<evidence type="ECO:0000256" key="4">
    <source>
        <dbReference type="PROSITE-ProRule" id="PRU01161"/>
    </source>
</evidence>
<keyword evidence="3 4" id="KW-0443">Lipid metabolism</keyword>
<keyword evidence="2 4" id="KW-0442">Lipid degradation</keyword>
<keyword evidence="1 4" id="KW-0378">Hydrolase</keyword>
<dbReference type="eggNOG" id="COG4667">
    <property type="taxonomic scope" value="Bacteria"/>
</dbReference>
<name>F9DII1_9BACT</name>
<sequence>MQCFYLFFMEIDINTGLVLEGGGMRGVFTSGVLDAFMKFNIYFKYVVAVSAGACNGLSYMSRQPRRARVSNIDLLAKYDYIGIRHLVTQGCIFDPEFLYERFPYEIIPFDYDTFFEKMNLGYSFEMVTTNCETGRCEYLQERNGNKHRLNEIARASSSLPYVSKIVEIDGIPMLDGGIIDSIPLLHAIEKGHSQNVVICTRNKGWRETSKDFKIPKFIYRNYPRLRVVLSHRIDAYNKQLDMIDKYEKEGRIIVLRPIRPVEVGRMEKDIEKLESLYNEGFNIGEEFCRANLKLANN</sequence>
<dbReference type="Gene3D" id="3.40.1090.10">
    <property type="entry name" value="Cytosolic phospholipase A2 catalytic domain"/>
    <property type="match status" value="2"/>
</dbReference>
<dbReference type="Pfam" id="PF01734">
    <property type="entry name" value="Patatin"/>
    <property type="match status" value="1"/>
</dbReference>
<dbReference type="InterPro" id="IPR037483">
    <property type="entry name" value="YjjU-like"/>
</dbReference>
<evidence type="ECO:0000313" key="6">
    <source>
        <dbReference type="EMBL" id="EGQ17622.1"/>
    </source>
</evidence>
<evidence type="ECO:0000256" key="1">
    <source>
        <dbReference type="ARBA" id="ARBA00022801"/>
    </source>
</evidence>
<feature type="active site" description="Nucleophile" evidence="4">
    <location>
        <position position="50"/>
    </location>
</feature>
<feature type="short sequence motif" description="DGA/G" evidence="4">
    <location>
        <begin position="175"/>
        <end position="177"/>
    </location>
</feature>
<accession>F9DII1</accession>
<dbReference type="GO" id="GO:0008233">
    <property type="term" value="F:peptidase activity"/>
    <property type="evidence" value="ECO:0007669"/>
    <property type="project" value="UniProtKB-KW"/>
</dbReference>
<dbReference type="STRING" id="997353.HMPREF9144_1471"/>
<dbReference type="EMBL" id="AFPY01000081">
    <property type="protein sequence ID" value="EGQ17622.1"/>
    <property type="molecule type" value="Genomic_DNA"/>
</dbReference>
<keyword evidence="6" id="KW-0645">Protease</keyword>
<gene>
    <name evidence="6" type="ORF">HMPREF9144_1471</name>
</gene>
<dbReference type="InterPro" id="IPR045943">
    <property type="entry name" value="DUF6363"/>
</dbReference>
<dbReference type="InterPro" id="IPR002641">
    <property type="entry name" value="PNPLA_dom"/>
</dbReference>
<dbReference type="Pfam" id="PF19890">
    <property type="entry name" value="DUF6363"/>
    <property type="match status" value="1"/>
</dbReference>
<dbReference type="PROSITE" id="PS51635">
    <property type="entry name" value="PNPLA"/>
    <property type="match status" value="1"/>
</dbReference>
<dbReference type="InterPro" id="IPR016035">
    <property type="entry name" value="Acyl_Trfase/lysoPLipase"/>
</dbReference>
<dbReference type="InterPro" id="IPR050301">
    <property type="entry name" value="NTE"/>
</dbReference>
<organism evidence="6 7">
    <name type="scientific">Prevotella pallens ATCC 700821</name>
    <dbReference type="NCBI Taxonomy" id="997353"/>
    <lineage>
        <taxon>Bacteria</taxon>
        <taxon>Pseudomonadati</taxon>
        <taxon>Bacteroidota</taxon>
        <taxon>Bacteroidia</taxon>
        <taxon>Bacteroidales</taxon>
        <taxon>Prevotellaceae</taxon>
        <taxon>Prevotella</taxon>
    </lineage>
</organism>
<dbReference type="HOGENOM" id="CLU_048271_1_0_10"/>
<dbReference type="Proteomes" id="UP000004123">
    <property type="component" value="Unassembled WGS sequence"/>
</dbReference>
<dbReference type="PANTHER" id="PTHR14226">
    <property type="entry name" value="NEUROPATHY TARGET ESTERASE/SWISS CHEESE D.MELANOGASTER"/>
    <property type="match status" value="1"/>
</dbReference>
<feature type="domain" description="PNPLA" evidence="5">
    <location>
        <begin position="17"/>
        <end position="188"/>
    </location>
</feature>
<dbReference type="AlphaFoldDB" id="F9DII1"/>
<dbReference type="GO" id="GO:0006508">
    <property type="term" value="P:proteolysis"/>
    <property type="evidence" value="ECO:0007669"/>
    <property type="project" value="UniProtKB-KW"/>
</dbReference>
<dbReference type="EC" id="3.4.21.-" evidence="6"/>
<dbReference type="GO" id="GO:0016042">
    <property type="term" value="P:lipid catabolic process"/>
    <property type="evidence" value="ECO:0007669"/>
    <property type="project" value="UniProtKB-UniRule"/>
</dbReference>
<dbReference type="CDD" id="cd07208">
    <property type="entry name" value="Pat_hypo_Ecoli_yjju_like"/>
    <property type="match status" value="1"/>
</dbReference>
<evidence type="ECO:0000256" key="3">
    <source>
        <dbReference type="ARBA" id="ARBA00023098"/>
    </source>
</evidence>
<proteinExistence type="predicted"/>
<comment type="caution">
    <text evidence="4">Lacks conserved residue(s) required for the propagation of feature annotation.</text>
</comment>